<proteinExistence type="predicted"/>
<name>A0A0A0UV23_BIFBR</name>
<accession>A0A0A0UV23</accession>
<dbReference type="AlphaFoldDB" id="A0A0A0UV23"/>
<keyword evidence="1" id="KW-0614">Plasmid</keyword>
<reference evidence="1" key="1">
    <citation type="journal article" date="2015" name="Appl. Environ. Microbiol.">
        <title>Discovery of a conjugative megaplasmid in Bifidobacterium breve.</title>
        <authorList>
            <person name="Bottacini F."/>
            <person name="O'Connell Motherway M."/>
            <person name="Casey E."/>
            <person name="McDonnell B."/>
            <person name="Mahony J."/>
            <person name="Ventura M."/>
            <person name="van Sinderen D."/>
        </authorList>
    </citation>
    <scope>NUCLEOTIDE SEQUENCE</scope>
    <source>
        <strain evidence="1">JCM 7017</strain>
        <plasmid evidence="1">megaplasmid pMP7017</plasmid>
    </source>
</reference>
<evidence type="ECO:0008006" key="2">
    <source>
        <dbReference type="Google" id="ProtNLM"/>
    </source>
</evidence>
<gene>
    <name evidence="1" type="ORF">B7017_p0069</name>
</gene>
<sequence>MNIYFIQEKTASGWKPVARRCLSASFTRRHLAKTMVRRYVKRHDELDANSFRVLKLSVQ</sequence>
<protein>
    <recommendedName>
        <fullName evidence="2">Transposase</fullName>
    </recommendedName>
</protein>
<evidence type="ECO:0000313" key="1">
    <source>
        <dbReference type="EMBL" id="AIW55123.1"/>
    </source>
</evidence>
<dbReference type="EMBL" id="KM406416">
    <property type="protein sequence ID" value="AIW55123.1"/>
    <property type="molecule type" value="Genomic_DNA"/>
</dbReference>
<organism evidence="1">
    <name type="scientific">Bifidobacterium breve</name>
    <dbReference type="NCBI Taxonomy" id="1685"/>
    <lineage>
        <taxon>Bacteria</taxon>
        <taxon>Bacillati</taxon>
        <taxon>Actinomycetota</taxon>
        <taxon>Actinomycetes</taxon>
        <taxon>Bifidobacteriales</taxon>
        <taxon>Bifidobacteriaceae</taxon>
        <taxon>Bifidobacterium</taxon>
    </lineage>
</organism>
<geneLocation type="plasmid" evidence="1">
    <name>megaplasmid pMP7017</name>
</geneLocation>